<feature type="transmembrane region" description="Helical" evidence="8">
    <location>
        <begin position="331"/>
        <end position="351"/>
    </location>
</feature>
<evidence type="ECO:0000313" key="9">
    <source>
        <dbReference type="EMBL" id="EAU45030.1"/>
    </source>
</evidence>
<name>Q0FLE4_SALBH</name>
<keyword evidence="7 8" id="KW-0472">Membrane</keyword>
<feature type="transmembrane region" description="Helical" evidence="8">
    <location>
        <begin position="305"/>
        <end position="325"/>
    </location>
</feature>
<dbReference type="EMBL" id="AATQ01000033">
    <property type="protein sequence ID" value="EAU45030.1"/>
    <property type="molecule type" value="Genomic_DNA"/>
</dbReference>
<dbReference type="InterPro" id="IPR050297">
    <property type="entry name" value="LipidA_mod_glycosyltrf_83"/>
</dbReference>
<dbReference type="AlphaFoldDB" id="Q0FLE4"/>
<dbReference type="HOGENOM" id="CLU_481324_0_0_5"/>
<feature type="transmembrane region" description="Helical" evidence="8">
    <location>
        <begin position="175"/>
        <end position="204"/>
    </location>
</feature>
<reference evidence="9 10" key="1">
    <citation type="journal article" date="2010" name="J. Bacteriol.">
        <title>Genome sequences of Pelagibaca bermudensis HTCC2601T and Maritimibacter alkaliphilus HTCC2654T, the type strains of two marine Roseobacter genera.</title>
        <authorList>
            <person name="Thrash J.C."/>
            <person name="Cho J.C."/>
            <person name="Ferriera S."/>
            <person name="Johnson J."/>
            <person name="Vergin K.L."/>
            <person name="Giovannoni S.J."/>
        </authorList>
    </citation>
    <scope>NUCLEOTIDE SEQUENCE [LARGE SCALE GENOMIC DNA]</scope>
    <source>
        <strain evidence="10">DSM 26914 / JCM 13377 / KCTC 12554 / HTCC2601</strain>
    </source>
</reference>
<accession>Q0FLE4</accession>
<evidence type="ECO:0000256" key="1">
    <source>
        <dbReference type="ARBA" id="ARBA00004651"/>
    </source>
</evidence>
<dbReference type="GO" id="GO:0005886">
    <property type="term" value="C:plasma membrane"/>
    <property type="evidence" value="ECO:0007669"/>
    <property type="project" value="UniProtKB-SubCell"/>
</dbReference>
<feature type="transmembrane region" description="Helical" evidence="8">
    <location>
        <begin position="216"/>
        <end position="237"/>
    </location>
</feature>
<dbReference type="STRING" id="314265.R2601_05398"/>
<comment type="caution">
    <text evidence="9">The sequence shown here is derived from an EMBL/GenBank/DDBJ whole genome shotgun (WGS) entry which is preliminary data.</text>
</comment>
<feature type="transmembrane region" description="Helical" evidence="8">
    <location>
        <begin position="89"/>
        <end position="109"/>
    </location>
</feature>
<feature type="transmembrane region" description="Helical" evidence="8">
    <location>
        <begin position="146"/>
        <end position="163"/>
    </location>
</feature>
<keyword evidence="2" id="KW-1003">Cell membrane</keyword>
<keyword evidence="10" id="KW-1185">Reference proteome</keyword>
<keyword evidence="5 8" id="KW-0812">Transmembrane</keyword>
<evidence type="ECO:0000256" key="5">
    <source>
        <dbReference type="ARBA" id="ARBA00022692"/>
    </source>
</evidence>
<keyword evidence="3" id="KW-0328">Glycosyltransferase</keyword>
<dbReference type="GO" id="GO:0009103">
    <property type="term" value="P:lipopolysaccharide biosynthetic process"/>
    <property type="evidence" value="ECO:0007669"/>
    <property type="project" value="UniProtKB-ARBA"/>
</dbReference>
<feature type="transmembrane region" description="Helical" evidence="8">
    <location>
        <begin position="280"/>
        <end position="298"/>
    </location>
</feature>
<feature type="transmembrane region" description="Helical" evidence="8">
    <location>
        <begin position="358"/>
        <end position="380"/>
    </location>
</feature>
<proteinExistence type="predicted"/>
<evidence type="ECO:0000256" key="4">
    <source>
        <dbReference type="ARBA" id="ARBA00022679"/>
    </source>
</evidence>
<organism evidence="9 10">
    <name type="scientific">Salipiger bermudensis (strain DSM 26914 / JCM 13377 / KCTC 12554 / HTCC2601)</name>
    <name type="common">Pelagibaca bermudensis</name>
    <dbReference type="NCBI Taxonomy" id="314265"/>
    <lineage>
        <taxon>Bacteria</taxon>
        <taxon>Pseudomonadati</taxon>
        <taxon>Pseudomonadota</taxon>
        <taxon>Alphaproteobacteria</taxon>
        <taxon>Rhodobacterales</taxon>
        <taxon>Roseobacteraceae</taxon>
        <taxon>Salipiger</taxon>
    </lineage>
</organism>
<keyword evidence="4" id="KW-0808">Transferase</keyword>
<gene>
    <name evidence="9" type="ORF">R2601_05398</name>
</gene>
<feature type="transmembrane region" description="Helical" evidence="8">
    <location>
        <begin position="121"/>
        <end position="139"/>
    </location>
</feature>
<evidence type="ECO:0000256" key="6">
    <source>
        <dbReference type="ARBA" id="ARBA00022989"/>
    </source>
</evidence>
<sequence>MSVLVLFTVAFLLRAVGADYGYFHGDERINEAAKVLTGQLVPEQHFYPPLINYLNAIGLAGLFGLGQVLDWWSGPSGFRAQYFEDATPFYVTARLLTAATGALLAPLFYGIARHSGLARDRAFAVGLVGALFPLGVFMSNIAKGDVALASALIATIWATLVRFDTPRPGRWDVIVALMAVLTVSFKQSGVLILAPLALGYWLLIARSEGGRACAASVGRILLTAAIAWPILNIGLVLDFASFLEFQKIQAVMSVTGDADRTVGLVTLLDRLATPVLGLNPVWLVAALLAPLALLLPGVRLDHKPLLIVVWIALVLATVGTALLVGSRQPEHLWIANFAGLALLAALALAGLSAAPQPVLRFGATAALAVGLVLSASNAAIPLRQANAPAIREEVDTRIARDYADERIMTMLETNLPKRMEAQAMEHARWDRLAAKYDVVMPELSEERLVRENVPGAVFYIGMPTVMYGLEGVDEDAEDYVVQAHAWPPQREEWQLDYWLDQGFSVFVVKNLPYMRDEVPSDLMRGFFADMEARCVLDAEFSARKPLYLERDVSIFRCPQHGTVAES</sequence>
<evidence type="ECO:0000256" key="8">
    <source>
        <dbReference type="SAM" id="Phobius"/>
    </source>
</evidence>
<dbReference type="Proteomes" id="UP000006230">
    <property type="component" value="Unassembled WGS sequence"/>
</dbReference>
<dbReference type="GO" id="GO:0016763">
    <property type="term" value="F:pentosyltransferase activity"/>
    <property type="evidence" value="ECO:0007669"/>
    <property type="project" value="TreeGrafter"/>
</dbReference>
<dbReference type="PANTHER" id="PTHR33908">
    <property type="entry name" value="MANNOSYLTRANSFERASE YKCB-RELATED"/>
    <property type="match status" value="1"/>
</dbReference>
<evidence type="ECO:0000256" key="2">
    <source>
        <dbReference type="ARBA" id="ARBA00022475"/>
    </source>
</evidence>
<feature type="transmembrane region" description="Helical" evidence="8">
    <location>
        <begin position="50"/>
        <end position="69"/>
    </location>
</feature>
<evidence type="ECO:0000256" key="3">
    <source>
        <dbReference type="ARBA" id="ARBA00022676"/>
    </source>
</evidence>
<evidence type="ECO:0000313" key="10">
    <source>
        <dbReference type="Proteomes" id="UP000006230"/>
    </source>
</evidence>
<protein>
    <recommendedName>
        <fullName evidence="11">Glycosyltransferase RgtA/B/C/D-like domain-containing protein</fullName>
    </recommendedName>
</protein>
<evidence type="ECO:0000256" key="7">
    <source>
        <dbReference type="ARBA" id="ARBA00023136"/>
    </source>
</evidence>
<comment type="subcellular location">
    <subcellularLocation>
        <location evidence="1">Cell membrane</location>
        <topology evidence="1">Multi-pass membrane protein</topology>
    </subcellularLocation>
</comment>
<dbReference type="PANTHER" id="PTHR33908:SF11">
    <property type="entry name" value="MEMBRANE PROTEIN"/>
    <property type="match status" value="1"/>
</dbReference>
<evidence type="ECO:0008006" key="11">
    <source>
        <dbReference type="Google" id="ProtNLM"/>
    </source>
</evidence>
<keyword evidence="6 8" id="KW-1133">Transmembrane helix</keyword>